<evidence type="ECO:0000313" key="2">
    <source>
        <dbReference type="Proteomes" id="UP000002524"/>
    </source>
</evidence>
<accession>Q9RZS8</accession>
<keyword evidence="2" id="KW-1185">Reference proteome</keyword>
<dbReference type="HOGENOM" id="CLU_873523_0_0_0"/>
<dbReference type="RefSeq" id="WP_010884043.1">
    <property type="nucleotide sequence ID" value="NC_000958.1"/>
</dbReference>
<dbReference type="EMBL" id="AE001826">
    <property type="protein sequence ID" value="AAF12627.1"/>
    <property type="molecule type" value="Genomic_DNA"/>
</dbReference>
<dbReference type="InterPro" id="IPR011990">
    <property type="entry name" value="TPR-like_helical_dom_sf"/>
</dbReference>
<dbReference type="AlphaFoldDB" id="Q9RZS8"/>
<dbReference type="SUPFAM" id="SSF48452">
    <property type="entry name" value="TPR-like"/>
    <property type="match status" value="1"/>
</dbReference>
<dbReference type="EnsemblBacteria" id="AAF12627">
    <property type="protein sequence ID" value="AAF12627"/>
    <property type="gene ID" value="DR_B0035"/>
</dbReference>
<dbReference type="PIR" id="A75622">
    <property type="entry name" value="A75622"/>
</dbReference>
<reference evidence="1 2" key="1">
    <citation type="journal article" date="1999" name="Science">
        <title>Genome sequence of the radioresistant bacterium Deinococcus radiodurans R1.</title>
        <authorList>
            <person name="White O."/>
            <person name="Eisen J.A."/>
            <person name="Heidelberg J.F."/>
            <person name="Hickey E.K."/>
            <person name="Peterson J.D."/>
            <person name="Dodson R.J."/>
            <person name="Haft D.H."/>
            <person name="Gwinn M.L."/>
            <person name="Nelson W.C."/>
            <person name="Richardson D.L."/>
            <person name="Moffat K.S."/>
            <person name="Qin H."/>
            <person name="Jiang L."/>
            <person name="Pamphile W."/>
            <person name="Crosby M."/>
            <person name="Shen M."/>
            <person name="Vamathevan J.J."/>
            <person name="Lam P."/>
            <person name="McDonald L."/>
            <person name="Utterback T."/>
            <person name="Zalewski C."/>
            <person name="Makarova K.S."/>
            <person name="Aravind L."/>
            <person name="Daly M.J."/>
            <person name="Minton K.W."/>
            <person name="Fleischmann R.D."/>
            <person name="Ketchum K.A."/>
            <person name="Nelson K.E."/>
            <person name="Salzberg S."/>
            <person name="Smith H.O."/>
            <person name="Venter J.C."/>
            <person name="Fraser C.M."/>
        </authorList>
    </citation>
    <scope>NUCLEOTIDE SEQUENCE [LARGE SCALE GENOMIC DNA]</scope>
    <source>
        <strain evidence="2">ATCC 13939 / DSM 20539 / JCM 16871 / LMG 4051 / NBRC 15346 / NCIMB 9279 / R1 / VKM B-1422</strain>
    </source>
</reference>
<gene>
    <name evidence="1" type="ordered locus">DR_B0035</name>
</gene>
<dbReference type="Proteomes" id="UP000002524">
    <property type="component" value="Plasmid MP1"/>
</dbReference>
<sequence length="318" mass="36223">MSSPLAEPPEINALLARVQPALLSSAWWAEWQTAGSGTQRATLLQNLSETIRKSDLALSQQLSELALEEVFQDDEREKHAEQADLVTIQALNTLAWVRANLNDYAYSLEYCDKAFNLATQRGLQDWQCRLLNTRALPRFWLGDEMGARADLQEALELAELRGDVKQLLMCYINIAWLEILSEELESAEHHLNLLAEQLHMTDDAQLRQNHIFYLYENRLHVKLLQAREAERLGRDQAMQDALSAAQTHLDWCLTNTHFCSDKPPFEMVIRAHQAQFFMLSGEPALAVQYGEAAIEFGTHSDTWVSAYAHFCLAEAYSM</sequence>
<evidence type="ECO:0008006" key="3">
    <source>
        <dbReference type="Google" id="ProtNLM"/>
    </source>
</evidence>
<name>Q9RZS8_DEIRA</name>
<evidence type="ECO:0000313" key="1">
    <source>
        <dbReference type="EMBL" id="AAF12627.1"/>
    </source>
</evidence>
<dbReference type="Gene3D" id="1.25.40.10">
    <property type="entry name" value="Tetratricopeptide repeat domain"/>
    <property type="match status" value="1"/>
</dbReference>
<protein>
    <recommendedName>
        <fullName evidence="3">MalT-like TPR region domain-containing protein</fullName>
    </recommendedName>
</protein>
<proteinExistence type="predicted"/>
<keyword evidence="1" id="KW-0614">Plasmid</keyword>
<organism evidence="1 2">
    <name type="scientific">Deinococcus radiodurans (strain ATCC 13939 / DSM 20539 / JCM 16871 / CCUG 27074 / LMG 4051 / NBRC 15346 / NCIMB 9279 / VKM B-1422 / R1)</name>
    <dbReference type="NCBI Taxonomy" id="243230"/>
    <lineage>
        <taxon>Bacteria</taxon>
        <taxon>Thermotogati</taxon>
        <taxon>Deinococcota</taxon>
        <taxon>Deinococci</taxon>
        <taxon>Deinococcales</taxon>
        <taxon>Deinococcaceae</taxon>
        <taxon>Deinococcus</taxon>
    </lineage>
</organism>
<dbReference type="GeneID" id="69519288"/>
<dbReference type="InParanoid" id="Q9RZS8"/>
<geneLocation type="plasmid" evidence="2">
    <name>megaplasmid MP1</name>
</geneLocation>
<dbReference type="KEGG" id="dra:DR_B0035"/>
<dbReference type="PATRIC" id="fig|243230.17.peg.30"/>